<evidence type="ECO:0000256" key="3">
    <source>
        <dbReference type="ARBA" id="ARBA00012006"/>
    </source>
</evidence>
<proteinExistence type="inferred from homology"/>
<dbReference type="GO" id="GO:0015995">
    <property type="term" value="P:chlorophyll biosynthetic process"/>
    <property type="evidence" value="ECO:0007669"/>
    <property type="project" value="UniProtKB-KW"/>
</dbReference>
<feature type="compositionally biased region" description="Basic and acidic residues" evidence="8">
    <location>
        <begin position="329"/>
        <end position="339"/>
    </location>
</feature>
<keyword evidence="4" id="KW-0602">Photosynthesis</keyword>
<dbReference type="GO" id="GO:0016630">
    <property type="term" value="F:protochlorophyllide reductase activity"/>
    <property type="evidence" value="ECO:0007669"/>
    <property type="project" value="UniProtKB-EC"/>
</dbReference>
<feature type="region of interest" description="Disordered" evidence="8">
    <location>
        <begin position="329"/>
        <end position="350"/>
    </location>
</feature>
<keyword evidence="7" id="KW-0149">Chlorophyll biosynthesis</keyword>
<name>A0AB34IZP1_PRYPA</name>
<comment type="caution">
    <text evidence="10">The sequence shown here is derived from an EMBL/GenBank/DDBJ whole genome shotgun (WGS) entry which is preliminary data.</text>
</comment>
<evidence type="ECO:0000256" key="2">
    <source>
        <dbReference type="ARBA" id="ARBA00005821"/>
    </source>
</evidence>
<dbReference type="EC" id="1.3.1.33" evidence="3"/>
<evidence type="ECO:0000313" key="11">
    <source>
        <dbReference type="Proteomes" id="UP001515480"/>
    </source>
</evidence>
<organism evidence="10 11">
    <name type="scientific">Prymnesium parvum</name>
    <name type="common">Toxic golden alga</name>
    <dbReference type="NCBI Taxonomy" id="97485"/>
    <lineage>
        <taxon>Eukaryota</taxon>
        <taxon>Haptista</taxon>
        <taxon>Haptophyta</taxon>
        <taxon>Prymnesiophyceae</taxon>
        <taxon>Prymnesiales</taxon>
        <taxon>Prymnesiaceae</taxon>
        <taxon>Prymnesium</taxon>
    </lineage>
</organism>
<keyword evidence="9" id="KW-0732">Signal</keyword>
<comment type="pathway">
    <text evidence="1">Porphyrin-containing compound metabolism; chlorophyll biosynthesis.</text>
</comment>
<evidence type="ECO:0000256" key="9">
    <source>
        <dbReference type="SAM" id="SignalP"/>
    </source>
</evidence>
<reference evidence="10 11" key="1">
    <citation type="journal article" date="2024" name="Science">
        <title>Giant polyketide synthase enzymes in the biosynthesis of giant marine polyether toxins.</title>
        <authorList>
            <person name="Fallon T.R."/>
            <person name="Shende V.V."/>
            <person name="Wierzbicki I.H."/>
            <person name="Pendleton A.L."/>
            <person name="Watervoot N.F."/>
            <person name="Auber R.P."/>
            <person name="Gonzalez D.J."/>
            <person name="Wisecaver J.H."/>
            <person name="Moore B.S."/>
        </authorList>
    </citation>
    <scope>NUCLEOTIDE SEQUENCE [LARGE SCALE GENOMIC DNA]</scope>
    <source>
        <strain evidence="10 11">12B1</strain>
    </source>
</reference>
<dbReference type="PANTHER" id="PTHR44419:SF19">
    <property type="entry name" value="PROTOCHLOROPHYLLIDE REDUCTASE A, CHLOROPLASTIC"/>
    <property type="match status" value="1"/>
</dbReference>
<gene>
    <name evidence="10" type="ORF">AB1Y20_004743</name>
</gene>
<feature type="compositionally biased region" description="Gly residues" evidence="8">
    <location>
        <begin position="341"/>
        <end position="350"/>
    </location>
</feature>
<accession>A0AB34IZP1</accession>
<evidence type="ECO:0000256" key="8">
    <source>
        <dbReference type="SAM" id="MobiDB-lite"/>
    </source>
</evidence>
<evidence type="ECO:0000256" key="5">
    <source>
        <dbReference type="ARBA" id="ARBA00022857"/>
    </source>
</evidence>
<dbReference type="PANTHER" id="PTHR44419">
    <property type="entry name" value="PROTOCHLOROPHYLLIDE REDUCTASE C, CHLOROPLASTIC"/>
    <property type="match status" value="1"/>
</dbReference>
<evidence type="ECO:0000313" key="10">
    <source>
        <dbReference type="EMBL" id="KAL1508647.1"/>
    </source>
</evidence>
<dbReference type="PRINTS" id="PR00081">
    <property type="entry name" value="GDHRDH"/>
</dbReference>
<keyword evidence="5" id="KW-0521">NADP</keyword>
<evidence type="ECO:0000256" key="7">
    <source>
        <dbReference type="ARBA" id="ARBA00023171"/>
    </source>
</evidence>
<dbReference type="InterPro" id="IPR005979">
    <property type="entry name" value="Prochl_reduct"/>
</dbReference>
<evidence type="ECO:0000256" key="6">
    <source>
        <dbReference type="ARBA" id="ARBA00023002"/>
    </source>
</evidence>
<dbReference type="Gene3D" id="3.40.50.720">
    <property type="entry name" value="NAD(P)-binding Rossmann-like Domain"/>
    <property type="match status" value="1"/>
</dbReference>
<dbReference type="Proteomes" id="UP001515480">
    <property type="component" value="Unassembled WGS sequence"/>
</dbReference>
<dbReference type="GO" id="GO:0015979">
    <property type="term" value="P:photosynthesis"/>
    <property type="evidence" value="ECO:0007669"/>
    <property type="project" value="UniProtKB-KW"/>
</dbReference>
<keyword evidence="11" id="KW-1185">Reference proteome</keyword>
<feature type="signal peptide" evidence="9">
    <location>
        <begin position="1"/>
        <end position="17"/>
    </location>
</feature>
<sequence>MPLKRTLIVLGLCCATAFKGMSNWKVPSLGDAMRNSEAQQKFGDKKLVVITGTSSGLGRKTARALLRTGKYHVVGAVRDLDKMEAVAEIDEFNMDDFTPMHVELNSFASVRKFCEELDEFKMGRPINRLLCNAAVYQPSLPYAKWSMDGHEQQMQINYLSHFLMISLLLPELTRADDARVILVGSVTGNDNTVGGGGVYPIADLKQLDGLKAGAKNPISMFDGYNFDGAKAYKDSKLCLMMTSNMLHERYHKQTGIAFSSIYPGCIAESPLFREKRPWFRKYFPIFMKYITGGFVSEEEAGMRLFQVAHDPRCSKSGVYWSWNGGPREGRGEEALERDGQISGGGGAGGGWDSIYENDQSDKVLNRETAMDLWKYSTAVTGAKWPEAYQAKSPCPTLKVVGAVTKLMYAKEEAKRMKPAPGNVAGLGGKVLGGTAKVADAVMSNTVGRVAGAVGSKLLGQLPETAVSGSYYEQAKPTVKYSVWRRIRRLGRGPPKAEVEAAALAAEEAVAARLASALDAEGKLSLSDARSRLEECLGSEEECAIDEADAKLSLQTA</sequence>
<dbReference type="InterPro" id="IPR036291">
    <property type="entry name" value="NAD(P)-bd_dom_sf"/>
</dbReference>
<protein>
    <recommendedName>
        <fullName evidence="3">protochlorophyllide reductase</fullName>
        <ecNumber evidence="3">1.3.1.33</ecNumber>
    </recommendedName>
</protein>
<dbReference type="Pfam" id="PF00106">
    <property type="entry name" value="adh_short"/>
    <property type="match status" value="1"/>
</dbReference>
<dbReference type="AlphaFoldDB" id="A0AB34IZP1"/>
<dbReference type="EMBL" id="JBGBPQ010000016">
    <property type="protein sequence ID" value="KAL1508647.1"/>
    <property type="molecule type" value="Genomic_DNA"/>
</dbReference>
<evidence type="ECO:0000256" key="1">
    <source>
        <dbReference type="ARBA" id="ARBA00005173"/>
    </source>
</evidence>
<dbReference type="InterPro" id="IPR002347">
    <property type="entry name" value="SDR_fam"/>
</dbReference>
<feature type="chain" id="PRO_5044248286" description="protochlorophyllide reductase" evidence="9">
    <location>
        <begin position="18"/>
        <end position="556"/>
    </location>
</feature>
<evidence type="ECO:0000256" key="4">
    <source>
        <dbReference type="ARBA" id="ARBA00022531"/>
    </source>
</evidence>
<comment type="similarity">
    <text evidence="2">Belongs to the short-chain dehydrogenases/reductases (SDR) family. POR subfamily.</text>
</comment>
<dbReference type="SUPFAM" id="SSF51735">
    <property type="entry name" value="NAD(P)-binding Rossmann-fold domains"/>
    <property type="match status" value="1"/>
</dbReference>
<keyword evidence="6" id="KW-0560">Oxidoreductase</keyword>